<organism evidence="7 8">
    <name type="scientific">Sulfuricurvum kujiense (strain ATCC BAA-921 / DSM 16994 / JCM 11577 / YK-1)</name>
    <dbReference type="NCBI Taxonomy" id="709032"/>
    <lineage>
        <taxon>Bacteria</taxon>
        <taxon>Pseudomonadati</taxon>
        <taxon>Campylobacterota</taxon>
        <taxon>Epsilonproteobacteria</taxon>
        <taxon>Campylobacterales</taxon>
        <taxon>Sulfurimonadaceae</taxon>
        <taxon>Sulfuricurvum</taxon>
    </lineage>
</organism>
<comment type="cofactor">
    <cofactor evidence="1">
        <name>Mg(2+)</name>
        <dbReference type="ChEBI" id="CHEBI:18420"/>
    </cofactor>
</comment>
<keyword evidence="8" id="KW-1185">Reference proteome</keyword>
<dbReference type="GO" id="GO:0004659">
    <property type="term" value="F:prenyltransferase activity"/>
    <property type="evidence" value="ECO:0007669"/>
    <property type="project" value="InterPro"/>
</dbReference>
<dbReference type="PROSITE" id="PS00444">
    <property type="entry name" value="POLYPRENYL_SYNTHASE_2"/>
    <property type="match status" value="1"/>
</dbReference>
<dbReference type="PANTHER" id="PTHR12001:SF69">
    <property type="entry name" value="ALL TRANS-POLYPRENYL-DIPHOSPHATE SYNTHASE PDSS1"/>
    <property type="match status" value="1"/>
</dbReference>
<dbReference type="PROSITE" id="PS00723">
    <property type="entry name" value="POLYPRENYL_SYNTHASE_1"/>
    <property type="match status" value="1"/>
</dbReference>
<name>E4U284_SULKY</name>
<dbReference type="GO" id="GO:0046872">
    <property type="term" value="F:metal ion binding"/>
    <property type="evidence" value="ECO:0007669"/>
    <property type="project" value="UniProtKB-KW"/>
</dbReference>
<dbReference type="Proteomes" id="UP000008721">
    <property type="component" value="Chromosome"/>
</dbReference>
<dbReference type="CDD" id="cd00685">
    <property type="entry name" value="Trans_IPPS_HT"/>
    <property type="match status" value="1"/>
</dbReference>
<dbReference type="HOGENOM" id="CLU_014015_2_0_7"/>
<gene>
    <name evidence="7" type="ordered locus">Sulku_0868</name>
</gene>
<dbReference type="SUPFAM" id="SSF48576">
    <property type="entry name" value="Terpenoid synthases"/>
    <property type="match status" value="1"/>
</dbReference>
<evidence type="ECO:0000256" key="6">
    <source>
        <dbReference type="RuleBase" id="RU004466"/>
    </source>
</evidence>
<dbReference type="GO" id="GO:0008299">
    <property type="term" value="P:isoprenoid biosynthetic process"/>
    <property type="evidence" value="ECO:0007669"/>
    <property type="project" value="InterPro"/>
</dbReference>
<comment type="similarity">
    <text evidence="2 6">Belongs to the FPP/GGPP synthase family.</text>
</comment>
<dbReference type="InterPro" id="IPR000092">
    <property type="entry name" value="Polyprenyl_synt"/>
</dbReference>
<dbReference type="eggNOG" id="COG0142">
    <property type="taxonomic scope" value="Bacteria"/>
</dbReference>
<dbReference type="KEGG" id="sku:Sulku_0868"/>
<evidence type="ECO:0000256" key="2">
    <source>
        <dbReference type="ARBA" id="ARBA00006706"/>
    </source>
</evidence>
<sequence>MIGMLETVENLIAKLIDEVDYPHAAELFKKLSGGKRLRARLILTIAPHEPKAPLLGAIVELIHAASLLHDDVIDEAQLRRGVPSVNATEGSKTAIMLGDILYSKAFSELTSFDPSIARAVAESVTRLSVGEMMDVSMAERFNTDRDLYLKMLYLKTATLIEACAYSAAVLAGKDAEAHATYGKNLGLAFQIVDDILDITADEATLGKPSLNDFSEGKVTLPYIDLYEKLEGEDQDRLVRSHAKVVDEAEKGWIRSKMDAFNIIENSYAYARELCDEAIAVIGDDAALRAIIETVIKRSH</sequence>
<dbReference type="RefSeq" id="WP_013459731.1">
    <property type="nucleotide sequence ID" value="NC_014762.1"/>
</dbReference>
<evidence type="ECO:0000256" key="3">
    <source>
        <dbReference type="ARBA" id="ARBA00022679"/>
    </source>
</evidence>
<accession>E4U284</accession>
<dbReference type="EMBL" id="CP002355">
    <property type="protein sequence ID" value="ADR33534.1"/>
    <property type="molecule type" value="Genomic_DNA"/>
</dbReference>
<evidence type="ECO:0000313" key="7">
    <source>
        <dbReference type="EMBL" id="ADR33534.1"/>
    </source>
</evidence>
<evidence type="ECO:0000256" key="5">
    <source>
        <dbReference type="ARBA" id="ARBA00022842"/>
    </source>
</evidence>
<keyword evidence="5" id="KW-0460">Magnesium</keyword>
<dbReference type="Gene3D" id="1.10.600.10">
    <property type="entry name" value="Farnesyl Diphosphate Synthase"/>
    <property type="match status" value="1"/>
</dbReference>
<protein>
    <submittedName>
        <fullName evidence="7">Polyprenyl synthetase</fullName>
    </submittedName>
</protein>
<proteinExistence type="inferred from homology"/>
<dbReference type="InterPro" id="IPR033749">
    <property type="entry name" value="Polyprenyl_synt_CS"/>
</dbReference>
<dbReference type="InterPro" id="IPR008949">
    <property type="entry name" value="Isoprenoid_synthase_dom_sf"/>
</dbReference>
<dbReference type="STRING" id="709032.Sulku_0868"/>
<keyword evidence="4" id="KW-0479">Metal-binding</keyword>
<evidence type="ECO:0000313" key="8">
    <source>
        <dbReference type="Proteomes" id="UP000008721"/>
    </source>
</evidence>
<evidence type="ECO:0000256" key="1">
    <source>
        <dbReference type="ARBA" id="ARBA00001946"/>
    </source>
</evidence>
<dbReference type="Pfam" id="PF00348">
    <property type="entry name" value="polyprenyl_synt"/>
    <property type="match status" value="1"/>
</dbReference>
<evidence type="ECO:0000256" key="4">
    <source>
        <dbReference type="ARBA" id="ARBA00022723"/>
    </source>
</evidence>
<dbReference type="SFLD" id="SFLDS00005">
    <property type="entry name" value="Isoprenoid_Synthase_Type_I"/>
    <property type="match status" value="1"/>
</dbReference>
<dbReference type="AlphaFoldDB" id="E4U284"/>
<reference evidence="7 8" key="1">
    <citation type="journal article" date="2012" name="Stand. Genomic Sci.">
        <title>Complete genome sequence of the sulfur compounds oxidizing chemolithoautotroph Sulfuricurvum kujiense type strain (YK-1(T)).</title>
        <authorList>
            <person name="Han C."/>
            <person name="Kotsyurbenko O."/>
            <person name="Chertkov O."/>
            <person name="Held B."/>
            <person name="Lapidus A."/>
            <person name="Nolan M."/>
            <person name="Lucas S."/>
            <person name="Hammon N."/>
            <person name="Deshpande S."/>
            <person name="Cheng J.F."/>
            <person name="Tapia R."/>
            <person name="Goodwin L.A."/>
            <person name="Pitluck S."/>
            <person name="Liolios K."/>
            <person name="Pagani I."/>
            <person name="Ivanova N."/>
            <person name="Mavromatis K."/>
            <person name="Mikhailova N."/>
            <person name="Pati A."/>
            <person name="Chen A."/>
            <person name="Palaniappan K."/>
            <person name="Land M."/>
            <person name="Hauser L."/>
            <person name="Chang Y.J."/>
            <person name="Jeffries C.D."/>
            <person name="Brambilla E.M."/>
            <person name="Rohde M."/>
            <person name="Spring S."/>
            <person name="Sikorski J."/>
            <person name="Goker M."/>
            <person name="Woyke T."/>
            <person name="Bristow J."/>
            <person name="Eisen J.A."/>
            <person name="Markowitz V."/>
            <person name="Hugenholtz P."/>
            <person name="Kyrpides N.C."/>
            <person name="Klenk H.P."/>
            <person name="Detter J.C."/>
        </authorList>
    </citation>
    <scope>NUCLEOTIDE SEQUENCE [LARGE SCALE GENOMIC DNA]</scope>
    <source>
        <strain evidence="8">ATCC BAA-921 / DSM 16994 / JCM 11577 / YK-1</strain>
    </source>
</reference>
<dbReference type="PANTHER" id="PTHR12001">
    <property type="entry name" value="GERANYLGERANYL PYROPHOSPHATE SYNTHASE"/>
    <property type="match status" value="1"/>
</dbReference>
<keyword evidence="3 6" id="KW-0808">Transferase</keyword>